<evidence type="ECO:0000256" key="2">
    <source>
        <dbReference type="SAM" id="Phobius"/>
    </source>
</evidence>
<evidence type="ECO:0000256" key="1">
    <source>
        <dbReference type="SAM" id="MobiDB-lite"/>
    </source>
</evidence>
<keyword evidence="2" id="KW-1133">Transmembrane helix</keyword>
<sequence>MTSNDPHARPVPPAGDDGRPAALPLIPAASEPPPGLGADASSRAPDSRETRDRARRSDRAPDLDDGPTLHEIHEVRDVHDIHEIREIHDDARPAPRRASAPFMRSHPLHLVSLGFGTGLAPFAPGLVGSLFGWLSFVALAPHLSPARWLVLIAAGFALGLVATHYTARALGGGRPRAIVWDQILATWIVMLLVTPASFGQQLAAFVLLRLVLRLRPPPMRRFDRRFDHRFDHRLKAGFGIMIDDLVAAFLTLLAIATWHAVFSTPG</sequence>
<feature type="compositionally biased region" description="Basic and acidic residues" evidence="1">
    <location>
        <begin position="45"/>
        <end position="70"/>
    </location>
</feature>
<dbReference type="InterPro" id="IPR007686">
    <property type="entry name" value="YutG/PgpA"/>
</dbReference>
<feature type="transmembrane region" description="Helical" evidence="2">
    <location>
        <begin position="148"/>
        <end position="167"/>
    </location>
</feature>
<accession>A0AAW3F8E7</accession>
<dbReference type="EMBL" id="JPGG01000015">
    <property type="protein sequence ID" value="KGC17628.1"/>
    <property type="molecule type" value="Genomic_DNA"/>
</dbReference>
<comment type="caution">
    <text evidence="4">The sequence shown here is derived from an EMBL/GenBank/DDBJ whole genome shotgun (WGS) entry which is preliminary data.</text>
</comment>
<dbReference type="GO" id="GO:0008962">
    <property type="term" value="F:phosphatidylglycerophosphatase activity"/>
    <property type="evidence" value="ECO:0007669"/>
    <property type="project" value="InterPro"/>
</dbReference>
<evidence type="ECO:0000313" key="5">
    <source>
        <dbReference type="Proteomes" id="UP000029590"/>
    </source>
</evidence>
<dbReference type="AlphaFoldDB" id="A0AAW3F8E7"/>
<dbReference type="PANTHER" id="PTHR36305:SF1">
    <property type="entry name" value="PHOSPHATIDYLGLYCEROPHOSPHATASE A"/>
    <property type="match status" value="1"/>
</dbReference>
<dbReference type="KEGG" id="bgo:BM43_1953"/>
<feature type="transmembrane region" description="Helical" evidence="2">
    <location>
        <begin position="187"/>
        <end position="212"/>
    </location>
</feature>
<dbReference type="CDD" id="cd06971">
    <property type="entry name" value="PgpA"/>
    <property type="match status" value="1"/>
</dbReference>
<dbReference type="SUPFAM" id="SSF101307">
    <property type="entry name" value="YutG-like"/>
    <property type="match status" value="1"/>
</dbReference>
<evidence type="ECO:0000259" key="3">
    <source>
        <dbReference type="Pfam" id="PF04608"/>
    </source>
</evidence>
<feature type="region of interest" description="Disordered" evidence="1">
    <location>
        <begin position="1"/>
        <end position="70"/>
    </location>
</feature>
<keyword evidence="2" id="KW-0812">Transmembrane</keyword>
<reference evidence="4 5" key="1">
    <citation type="submission" date="2014-04" db="EMBL/GenBank/DDBJ databases">
        <authorList>
            <person name="Bishop-Lilly K.A."/>
            <person name="Broomall S.M."/>
            <person name="Chain P.S."/>
            <person name="Chertkov O."/>
            <person name="Coyne S.R."/>
            <person name="Daligault H.E."/>
            <person name="Davenport K.W."/>
            <person name="Erkkila T."/>
            <person name="Frey K.G."/>
            <person name="Gibbons H.S."/>
            <person name="Gu W."/>
            <person name="Jaissle J."/>
            <person name="Johnson S.L."/>
            <person name="Koroleva G.I."/>
            <person name="Ladner J.T."/>
            <person name="Lo C.-C."/>
            <person name="Minogue T.D."/>
            <person name="Munk C."/>
            <person name="Palacios G.F."/>
            <person name="Redden C.L."/>
            <person name="Rosenzweig C.N."/>
            <person name="Scholz M.B."/>
            <person name="Teshima H."/>
            <person name="Xu Y."/>
        </authorList>
    </citation>
    <scope>NUCLEOTIDE SEQUENCE [LARGE SCALE GENOMIC DNA]</scope>
    <source>
        <strain evidence="5">gladioli</strain>
    </source>
</reference>
<dbReference type="Proteomes" id="UP000029590">
    <property type="component" value="Unassembled WGS sequence"/>
</dbReference>
<dbReference type="InterPro" id="IPR036681">
    <property type="entry name" value="PgpA-like_sf"/>
</dbReference>
<gene>
    <name evidence="4" type="ORF">DM48_3689</name>
</gene>
<keyword evidence="2" id="KW-0472">Membrane</keyword>
<feature type="transmembrane region" description="Helical" evidence="2">
    <location>
        <begin position="233"/>
        <end position="261"/>
    </location>
</feature>
<feature type="domain" description="YutG/PgpA" evidence="3">
    <location>
        <begin position="111"/>
        <end position="256"/>
    </location>
</feature>
<name>A0AAW3F8E7_BURGA</name>
<protein>
    <submittedName>
        <fullName evidence="4">Phosphatidylglycerophosphatase A family protein</fullName>
    </submittedName>
</protein>
<evidence type="ECO:0000313" key="4">
    <source>
        <dbReference type="EMBL" id="KGC17628.1"/>
    </source>
</evidence>
<organism evidence="4 5">
    <name type="scientific">Burkholderia gladioli</name>
    <name type="common">Pseudomonas marginata</name>
    <name type="synonym">Phytomonas marginata</name>
    <dbReference type="NCBI Taxonomy" id="28095"/>
    <lineage>
        <taxon>Bacteria</taxon>
        <taxon>Pseudomonadati</taxon>
        <taxon>Pseudomonadota</taxon>
        <taxon>Betaproteobacteria</taxon>
        <taxon>Burkholderiales</taxon>
        <taxon>Burkholderiaceae</taxon>
        <taxon>Burkholderia</taxon>
    </lineage>
</organism>
<proteinExistence type="predicted"/>
<feature type="transmembrane region" description="Helical" evidence="2">
    <location>
        <begin position="110"/>
        <end position="136"/>
    </location>
</feature>
<dbReference type="GO" id="GO:0006629">
    <property type="term" value="P:lipid metabolic process"/>
    <property type="evidence" value="ECO:0007669"/>
    <property type="project" value="InterPro"/>
</dbReference>
<dbReference type="Pfam" id="PF04608">
    <property type="entry name" value="PgpA"/>
    <property type="match status" value="1"/>
</dbReference>
<dbReference type="InterPro" id="IPR026037">
    <property type="entry name" value="PgpA"/>
</dbReference>
<dbReference type="PANTHER" id="PTHR36305">
    <property type="entry name" value="PHOSPHATIDYLGLYCEROPHOSPHATASE A"/>
    <property type="match status" value="1"/>
</dbReference>